<dbReference type="PANTHER" id="PTHR30328">
    <property type="entry name" value="TRANSCRIPTIONAL REPRESSOR"/>
    <property type="match status" value="1"/>
</dbReference>
<dbReference type="OrthoDB" id="2356263at2"/>
<evidence type="ECO:0000259" key="3">
    <source>
        <dbReference type="PROSITE" id="PS50977"/>
    </source>
</evidence>
<dbReference type="SUPFAM" id="SSF48498">
    <property type="entry name" value="Tetracyclin repressor-like, C-terminal domain"/>
    <property type="match status" value="1"/>
</dbReference>
<dbReference type="PANTHER" id="PTHR30328:SF54">
    <property type="entry name" value="HTH-TYPE TRANSCRIPTIONAL REPRESSOR SCO4008"/>
    <property type="match status" value="1"/>
</dbReference>
<dbReference type="PATRIC" id="fig|1768241.3.peg.567"/>
<feature type="DNA-binding region" description="H-T-H motif" evidence="2">
    <location>
        <begin position="40"/>
        <end position="59"/>
    </location>
</feature>
<dbReference type="InterPro" id="IPR001647">
    <property type="entry name" value="HTH_TetR"/>
</dbReference>
<dbReference type="Pfam" id="PF00440">
    <property type="entry name" value="TetR_N"/>
    <property type="match status" value="1"/>
</dbReference>
<dbReference type="InterPro" id="IPR050109">
    <property type="entry name" value="HTH-type_TetR-like_transc_reg"/>
</dbReference>
<dbReference type="Proteomes" id="UP000068382">
    <property type="component" value="Unassembled WGS sequence"/>
</dbReference>
<evidence type="ECO:0000313" key="4">
    <source>
        <dbReference type="EMBL" id="KUP94632.1"/>
    </source>
</evidence>
<dbReference type="GO" id="GO:0003677">
    <property type="term" value="F:DNA binding"/>
    <property type="evidence" value="ECO:0007669"/>
    <property type="project" value="UniProtKB-UniRule"/>
</dbReference>
<keyword evidence="5" id="KW-1185">Reference proteome</keyword>
<feature type="domain" description="HTH tetR-type" evidence="3">
    <location>
        <begin position="17"/>
        <end position="77"/>
    </location>
</feature>
<keyword evidence="1 2" id="KW-0238">DNA-binding</keyword>
<dbReference type="InterPro" id="IPR041474">
    <property type="entry name" value="NicS_C"/>
</dbReference>
<protein>
    <submittedName>
        <fullName evidence="4">HTH-type transcriptional repressor NicS</fullName>
    </submittedName>
</protein>
<reference evidence="4 5" key="1">
    <citation type="submission" date="2015-12" db="EMBL/GenBank/DDBJ databases">
        <title>Genome sequence of the marine Rhodobacteraceae strain O3.65, Candidatus Tritonibacter horizontis.</title>
        <authorList>
            <person name="Poehlein A."/>
            <person name="Giebel H.A."/>
            <person name="Voget S."/>
            <person name="Brinkhoff T."/>
        </authorList>
    </citation>
    <scope>NUCLEOTIDE SEQUENCE [LARGE SCALE GENOMIC DNA]</scope>
    <source>
        <strain evidence="4 5">O3.65</strain>
    </source>
</reference>
<evidence type="ECO:0000313" key="5">
    <source>
        <dbReference type="Proteomes" id="UP000068382"/>
    </source>
</evidence>
<dbReference type="InterPro" id="IPR036271">
    <property type="entry name" value="Tet_transcr_reg_TetR-rel_C_sf"/>
</dbReference>
<organism evidence="4 5">
    <name type="scientific">Tritonibacter horizontis</name>
    <dbReference type="NCBI Taxonomy" id="1768241"/>
    <lineage>
        <taxon>Bacteria</taxon>
        <taxon>Pseudomonadati</taxon>
        <taxon>Pseudomonadota</taxon>
        <taxon>Alphaproteobacteria</taxon>
        <taxon>Rhodobacterales</taxon>
        <taxon>Paracoccaceae</taxon>
        <taxon>Tritonibacter</taxon>
    </lineage>
</organism>
<name>A0A132C327_9RHOB</name>
<dbReference type="RefSeq" id="WP_068240210.1">
    <property type="nucleotide sequence ID" value="NZ_LPUY01000012.1"/>
</dbReference>
<evidence type="ECO:0000256" key="2">
    <source>
        <dbReference type="PROSITE-ProRule" id="PRU00335"/>
    </source>
</evidence>
<dbReference type="Pfam" id="PF17938">
    <property type="entry name" value="TetR_C_29"/>
    <property type="match status" value="1"/>
</dbReference>
<gene>
    <name evidence="4" type="primary">nicS_1</name>
    <name evidence="4" type="ORF">TRIHO_05580</name>
</gene>
<comment type="caution">
    <text evidence="4">The sequence shown here is derived from an EMBL/GenBank/DDBJ whole genome shotgun (WGS) entry which is preliminary data.</text>
</comment>
<proteinExistence type="predicted"/>
<dbReference type="InterPro" id="IPR009057">
    <property type="entry name" value="Homeodomain-like_sf"/>
</dbReference>
<sequence>MDSSTPNRQASRSRDPERTKGEILAAALAVFAENGYDGARIQQISHRAGCNPRLIYHYFGSKDDLYLAALRKIYAEIRSREEDLNLAALAPREAILRLAEFTFDFFDGNAPFVSITRSENLLGGQYIRQLPEINRLSNPLIEKIAEVLKRGEGTGEIRPGIDPMQLYISIVALSAHHINAAHTLSATFGTDLTDPKWRQTRRAHVVTLVAAAVSKEKSQS</sequence>
<dbReference type="EMBL" id="LPUY01000012">
    <property type="protein sequence ID" value="KUP94632.1"/>
    <property type="molecule type" value="Genomic_DNA"/>
</dbReference>
<accession>A0A132C327</accession>
<dbReference type="SUPFAM" id="SSF46689">
    <property type="entry name" value="Homeodomain-like"/>
    <property type="match status" value="1"/>
</dbReference>
<dbReference type="Gene3D" id="1.10.357.10">
    <property type="entry name" value="Tetracycline Repressor, domain 2"/>
    <property type="match status" value="1"/>
</dbReference>
<evidence type="ECO:0000256" key="1">
    <source>
        <dbReference type="ARBA" id="ARBA00023125"/>
    </source>
</evidence>
<dbReference type="PRINTS" id="PR00455">
    <property type="entry name" value="HTHTETR"/>
</dbReference>
<dbReference type="AlphaFoldDB" id="A0A132C327"/>
<dbReference type="PROSITE" id="PS50977">
    <property type="entry name" value="HTH_TETR_2"/>
    <property type="match status" value="1"/>
</dbReference>